<evidence type="ECO:0000313" key="13">
    <source>
        <dbReference type="Proteomes" id="UP000015531"/>
    </source>
</evidence>
<accession>T0HNQ2</accession>
<protein>
    <recommendedName>
        <fullName evidence="11">Potassium-transporting ATPase KdpC subunit</fullName>
    </recommendedName>
    <alternativeName>
        <fullName evidence="11">ATP phosphohydrolase [potassium-transporting] C chain</fullName>
    </alternativeName>
    <alternativeName>
        <fullName evidence="11">Potassium-binding and translocating subunit C</fullName>
    </alternativeName>
    <alternativeName>
        <fullName evidence="11">Potassium-translocating ATPase C chain</fullName>
    </alternativeName>
</protein>
<comment type="similarity">
    <text evidence="11">Belongs to the KdpC family.</text>
</comment>
<dbReference type="eggNOG" id="COG2156">
    <property type="taxonomic scope" value="Bacteria"/>
</dbReference>
<dbReference type="AlphaFoldDB" id="T0HNQ2"/>
<proteinExistence type="inferred from homology"/>
<dbReference type="GO" id="GO:0008556">
    <property type="term" value="F:P-type potassium transmembrane transporter activity"/>
    <property type="evidence" value="ECO:0007669"/>
    <property type="project" value="InterPro"/>
</dbReference>
<dbReference type="InterPro" id="IPR003820">
    <property type="entry name" value="KdpC"/>
</dbReference>
<evidence type="ECO:0000256" key="1">
    <source>
        <dbReference type="ARBA" id="ARBA00022448"/>
    </source>
</evidence>
<evidence type="ECO:0000256" key="10">
    <source>
        <dbReference type="ARBA" id="ARBA00023136"/>
    </source>
</evidence>
<dbReference type="GO" id="GO:0005886">
    <property type="term" value="C:plasma membrane"/>
    <property type="evidence" value="ECO:0007669"/>
    <property type="project" value="UniProtKB-SubCell"/>
</dbReference>
<keyword evidence="7 11" id="KW-0630">Potassium</keyword>
<dbReference type="PANTHER" id="PTHR30042:SF2">
    <property type="entry name" value="POTASSIUM-TRANSPORTING ATPASE KDPC SUBUNIT"/>
    <property type="match status" value="1"/>
</dbReference>
<gene>
    <name evidence="11" type="primary">kdpC</name>
    <name evidence="12" type="ORF">RLDS_13070</name>
</gene>
<dbReference type="PATRIC" id="fig|1331060.3.peg.2485"/>
<evidence type="ECO:0000256" key="8">
    <source>
        <dbReference type="ARBA" id="ARBA00022989"/>
    </source>
</evidence>
<reference evidence="12 13" key="1">
    <citation type="journal article" date="2013" name="Genome Announc.">
        <title>Draft Genome Sequence of Sphingobium lactosutens Strain DS20T, Isolated from a Hexachlorocyclohexane Dumpsite.</title>
        <authorList>
            <person name="Kumar R."/>
            <person name="Dwivedi V."/>
            <person name="Negi V."/>
            <person name="Khurana J.P."/>
            <person name="Lal R."/>
        </authorList>
    </citation>
    <scope>NUCLEOTIDE SEQUENCE [LARGE SCALE GENOMIC DNA]</scope>
    <source>
        <strain evidence="12 13">DS20</strain>
    </source>
</reference>
<evidence type="ECO:0000313" key="12">
    <source>
        <dbReference type="EMBL" id="EQB14662.1"/>
    </source>
</evidence>
<keyword evidence="9 11" id="KW-0406">Ion transport</keyword>
<sequence length="194" mass="20163">MLNDLTSALRPAVVLTLLFALLLGLAYPAALTGAGQLLFPHQANGSLIRENGRIIGSELLGQRFAEARYFHGRPSAAGSEGYDAAASSGSNLGPNAQALITRVKADIAANPGVSGEPIPADMVTASASGLDPHISPATALAQIDRVAAARGLKRETVEALVSDHIETPLFGLLGEDRVNVLALNRALDRDGRRP</sequence>
<dbReference type="Pfam" id="PF02669">
    <property type="entry name" value="KdpC"/>
    <property type="match status" value="1"/>
</dbReference>
<dbReference type="NCBIfam" id="TIGR00681">
    <property type="entry name" value="kdpC"/>
    <property type="match status" value="1"/>
</dbReference>
<evidence type="ECO:0000256" key="5">
    <source>
        <dbReference type="ARBA" id="ARBA00022741"/>
    </source>
</evidence>
<keyword evidence="13" id="KW-1185">Reference proteome</keyword>
<evidence type="ECO:0000256" key="2">
    <source>
        <dbReference type="ARBA" id="ARBA00022475"/>
    </source>
</evidence>
<keyword evidence="6 11" id="KW-0067">ATP-binding</keyword>
<comment type="caution">
    <text evidence="12">The sequence shown here is derived from an EMBL/GenBank/DDBJ whole genome shotgun (WGS) entry which is preliminary data.</text>
</comment>
<dbReference type="NCBIfam" id="NF001454">
    <property type="entry name" value="PRK00315.1"/>
    <property type="match status" value="1"/>
</dbReference>
<keyword evidence="4 11" id="KW-0812">Transmembrane</keyword>
<dbReference type="OrthoDB" id="9788285at2"/>
<keyword evidence="2 11" id="KW-1003">Cell membrane</keyword>
<comment type="function">
    <text evidence="11">Part of the high-affinity ATP-driven potassium transport (or Kdp) system, which catalyzes the hydrolysis of ATP coupled with the electrogenic transport of potassium into the cytoplasm. This subunit acts as a catalytic chaperone that increases the ATP-binding affinity of the ATP-hydrolyzing subunit KdpB by the formation of a transient KdpB/KdpC/ATP ternary complex.</text>
</comment>
<keyword evidence="3 11" id="KW-0633">Potassium transport</keyword>
<dbReference type="RefSeq" id="WP_021226278.1">
    <property type="nucleotide sequence ID" value="NZ_ATDP01000090.1"/>
</dbReference>
<keyword evidence="10 11" id="KW-0472">Membrane</keyword>
<dbReference type="HAMAP" id="MF_00276">
    <property type="entry name" value="KdpC"/>
    <property type="match status" value="1"/>
</dbReference>
<evidence type="ECO:0000256" key="7">
    <source>
        <dbReference type="ARBA" id="ARBA00022958"/>
    </source>
</evidence>
<keyword evidence="1 11" id="KW-0813">Transport</keyword>
<name>T0HNQ2_9SPHN</name>
<evidence type="ECO:0000256" key="4">
    <source>
        <dbReference type="ARBA" id="ARBA00022692"/>
    </source>
</evidence>
<organism evidence="12 13">
    <name type="scientific">Sphingobium lactosutens DS20</name>
    <dbReference type="NCBI Taxonomy" id="1331060"/>
    <lineage>
        <taxon>Bacteria</taxon>
        <taxon>Pseudomonadati</taxon>
        <taxon>Pseudomonadota</taxon>
        <taxon>Alphaproteobacteria</taxon>
        <taxon>Sphingomonadales</taxon>
        <taxon>Sphingomonadaceae</taxon>
        <taxon>Sphingobium</taxon>
    </lineage>
</organism>
<dbReference type="EMBL" id="ATDP01000090">
    <property type="protein sequence ID" value="EQB14662.1"/>
    <property type="molecule type" value="Genomic_DNA"/>
</dbReference>
<evidence type="ECO:0000256" key="9">
    <source>
        <dbReference type="ARBA" id="ARBA00023065"/>
    </source>
</evidence>
<comment type="subunit">
    <text evidence="11">The system is composed of three essential subunits: KdpA, KdpB and KdpC.</text>
</comment>
<evidence type="ECO:0000256" key="3">
    <source>
        <dbReference type="ARBA" id="ARBA00022538"/>
    </source>
</evidence>
<evidence type="ECO:0000256" key="11">
    <source>
        <dbReference type="HAMAP-Rule" id="MF_00276"/>
    </source>
</evidence>
<evidence type="ECO:0000256" key="6">
    <source>
        <dbReference type="ARBA" id="ARBA00022840"/>
    </source>
</evidence>
<dbReference type="GO" id="GO:0005524">
    <property type="term" value="F:ATP binding"/>
    <property type="evidence" value="ECO:0007669"/>
    <property type="project" value="UniProtKB-UniRule"/>
</dbReference>
<keyword evidence="8 11" id="KW-1133">Transmembrane helix</keyword>
<comment type="subcellular location">
    <subcellularLocation>
        <location evidence="11">Cell membrane</location>
        <topology evidence="11">Single-pass membrane protein</topology>
    </subcellularLocation>
</comment>
<keyword evidence="5 11" id="KW-0547">Nucleotide-binding</keyword>
<dbReference type="Proteomes" id="UP000015531">
    <property type="component" value="Unassembled WGS sequence"/>
</dbReference>
<dbReference type="PIRSF" id="PIRSF001296">
    <property type="entry name" value="K_ATPase_KdpC"/>
    <property type="match status" value="1"/>
</dbReference>
<dbReference type="PANTHER" id="PTHR30042">
    <property type="entry name" value="POTASSIUM-TRANSPORTING ATPASE C CHAIN"/>
    <property type="match status" value="1"/>
</dbReference>